<sequence length="134" mass="14633">MAQTSKVDDLTFLFFMLFAPKQCTARFQVAADNLGSSSAKAAEGRYYKLKKAHWDTVGGAALLQGLDSTATPTKTKKVATPKSKKHLLEADKDDEELPAGQKGKSDAKKVKVADEEEDQETPTKVELNGDYGFF</sequence>
<dbReference type="AlphaFoldDB" id="A0A4U0XSU8"/>
<feature type="compositionally biased region" description="Basic residues" evidence="1">
    <location>
        <begin position="74"/>
        <end position="85"/>
    </location>
</feature>
<dbReference type="Proteomes" id="UP000309340">
    <property type="component" value="Unassembled WGS sequence"/>
</dbReference>
<dbReference type="EMBL" id="NAJQ01000122">
    <property type="protein sequence ID" value="TKA78045.1"/>
    <property type="molecule type" value="Genomic_DNA"/>
</dbReference>
<feature type="compositionally biased region" description="Basic and acidic residues" evidence="1">
    <location>
        <begin position="103"/>
        <end position="113"/>
    </location>
</feature>
<protein>
    <submittedName>
        <fullName evidence="2">Uncharacterized protein</fullName>
    </submittedName>
</protein>
<name>A0A4U0XSU8_9PEZI</name>
<evidence type="ECO:0000256" key="1">
    <source>
        <dbReference type="SAM" id="MobiDB-lite"/>
    </source>
</evidence>
<feature type="region of interest" description="Disordered" evidence="1">
    <location>
        <begin position="70"/>
        <end position="134"/>
    </location>
</feature>
<evidence type="ECO:0000313" key="2">
    <source>
        <dbReference type="EMBL" id="TKA78045.1"/>
    </source>
</evidence>
<proteinExistence type="predicted"/>
<accession>A0A4U0XSU8</accession>
<evidence type="ECO:0000313" key="3">
    <source>
        <dbReference type="Proteomes" id="UP000309340"/>
    </source>
</evidence>
<reference evidence="2 3" key="1">
    <citation type="submission" date="2017-03" db="EMBL/GenBank/DDBJ databases">
        <title>Genomes of endolithic fungi from Antarctica.</title>
        <authorList>
            <person name="Coleine C."/>
            <person name="Masonjones S."/>
            <person name="Stajich J.E."/>
        </authorList>
    </citation>
    <scope>NUCLEOTIDE SEQUENCE [LARGE SCALE GENOMIC DNA]</scope>
    <source>
        <strain evidence="2 3">CCFEE 5184</strain>
    </source>
</reference>
<organism evidence="2 3">
    <name type="scientific">Friedmanniomyces simplex</name>
    <dbReference type="NCBI Taxonomy" id="329884"/>
    <lineage>
        <taxon>Eukaryota</taxon>
        <taxon>Fungi</taxon>
        <taxon>Dikarya</taxon>
        <taxon>Ascomycota</taxon>
        <taxon>Pezizomycotina</taxon>
        <taxon>Dothideomycetes</taxon>
        <taxon>Dothideomycetidae</taxon>
        <taxon>Mycosphaerellales</taxon>
        <taxon>Teratosphaeriaceae</taxon>
        <taxon>Friedmanniomyces</taxon>
    </lineage>
</organism>
<keyword evidence="3" id="KW-1185">Reference proteome</keyword>
<comment type="caution">
    <text evidence="2">The sequence shown here is derived from an EMBL/GenBank/DDBJ whole genome shotgun (WGS) entry which is preliminary data.</text>
</comment>
<gene>
    <name evidence="2" type="ORF">B0A55_02129</name>
</gene>
<dbReference type="OrthoDB" id="5353914at2759"/>